<name>A0A6P4Z981_BRABE</name>
<dbReference type="SUPFAM" id="SSF102198">
    <property type="entry name" value="Putative cyclase"/>
    <property type="match status" value="1"/>
</dbReference>
<dbReference type="GeneID" id="109471379"/>
<evidence type="ECO:0000313" key="4">
    <source>
        <dbReference type="RefSeq" id="XP_019626226.1"/>
    </source>
</evidence>
<dbReference type="InterPro" id="IPR007325">
    <property type="entry name" value="KFase/CYL"/>
</dbReference>
<evidence type="ECO:0000313" key="3">
    <source>
        <dbReference type="Proteomes" id="UP000515135"/>
    </source>
</evidence>
<evidence type="ECO:0000256" key="2">
    <source>
        <dbReference type="SAM" id="MobiDB-lite"/>
    </source>
</evidence>
<dbReference type="KEGG" id="bbel:109471379"/>
<dbReference type="AlphaFoldDB" id="A0A6P4Z981"/>
<keyword evidence="3" id="KW-1185">Reference proteome</keyword>
<protein>
    <submittedName>
        <fullName evidence="4">Uncharacterized protein LOC109471379</fullName>
    </submittedName>
</protein>
<dbReference type="PANTHER" id="PTHR31118">
    <property type="entry name" value="CYCLASE-LIKE PROTEIN 2"/>
    <property type="match status" value="1"/>
</dbReference>
<sequence length="168" mass="17766">MEHAFGSNDVSSNTIEPDSVRTGWGEQFWEEGPAAYLGTDHTRNSSSLHSPGLHPAAAQWIVDNRDVKAVGIDTLSADPGDSTTYETHLILLPNNVLILENVAHLDEMPPTGSTVYAMPIKIGDGSGAPSRIFAIVDGRTSAAGPTTPNMAVIFSSMTALIGVFLTFA</sequence>
<dbReference type="GO" id="GO:0004061">
    <property type="term" value="F:arylformamidase activity"/>
    <property type="evidence" value="ECO:0007669"/>
    <property type="project" value="InterPro"/>
</dbReference>
<dbReference type="GO" id="GO:0019441">
    <property type="term" value="P:L-tryptophan catabolic process to kynurenine"/>
    <property type="evidence" value="ECO:0007669"/>
    <property type="project" value="InterPro"/>
</dbReference>
<dbReference type="Proteomes" id="UP000515135">
    <property type="component" value="Unplaced"/>
</dbReference>
<dbReference type="RefSeq" id="XP_019626226.1">
    <property type="nucleotide sequence ID" value="XM_019770667.1"/>
</dbReference>
<feature type="region of interest" description="Disordered" evidence="2">
    <location>
        <begin position="1"/>
        <end position="21"/>
    </location>
</feature>
<dbReference type="OrthoDB" id="7108654at2759"/>
<comment type="similarity">
    <text evidence="1">Belongs to the Cyclase 1 superfamily.</text>
</comment>
<organism evidence="3 4">
    <name type="scientific">Branchiostoma belcheri</name>
    <name type="common">Amphioxus</name>
    <dbReference type="NCBI Taxonomy" id="7741"/>
    <lineage>
        <taxon>Eukaryota</taxon>
        <taxon>Metazoa</taxon>
        <taxon>Chordata</taxon>
        <taxon>Cephalochordata</taxon>
        <taxon>Leptocardii</taxon>
        <taxon>Amphioxiformes</taxon>
        <taxon>Branchiostomatidae</taxon>
        <taxon>Branchiostoma</taxon>
    </lineage>
</organism>
<proteinExistence type="inferred from homology"/>
<evidence type="ECO:0000256" key="1">
    <source>
        <dbReference type="ARBA" id="ARBA00007865"/>
    </source>
</evidence>
<dbReference type="PANTHER" id="PTHR31118:SF12">
    <property type="entry name" value="CYCLASE-LIKE PROTEIN 2"/>
    <property type="match status" value="1"/>
</dbReference>
<gene>
    <name evidence="4" type="primary">LOC109471379</name>
</gene>
<accession>A0A6P4Z981</accession>
<dbReference type="InterPro" id="IPR037175">
    <property type="entry name" value="KFase_sf"/>
</dbReference>
<dbReference type="Gene3D" id="3.50.30.50">
    <property type="entry name" value="Putative cyclase"/>
    <property type="match status" value="1"/>
</dbReference>
<dbReference type="Pfam" id="PF04199">
    <property type="entry name" value="Cyclase"/>
    <property type="match status" value="1"/>
</dbReference>
<reference evidence="4" key="1">
    <citation type="submission" date="2025-08" db="UniProtKB">
        <authorList>
            <consortium name="RefSeq"/>
        </authorList>
    </citation>
    <scope>IDENTIFICATION</scope>
    <source>
        <tissue evidence="4">Gonad</tissue>
    </source>
</reference>